<dbReference type="InterPro" id="IPR008927">
    <property type="entry name" value="6-PGluconate_DH-like_C_sf"/>
</dbReference>
<keyword evidence="4" id="KW-1185">Reference proteome</keyword>
<dbReference type="GO" id="GO:0008977">
    <property type="term" value="F:prephenate dehydrogenase (NAD+) activity"/>
    <property type="evidence" value="ECO:0007669"/>
    <property type="project" value="InterPro"/>
</dbReference>
<dbReference type="FunFam" id="3.40.50.720:FF:000208">
    <property type="entry name" value="Prephenate dehydrogenase"/>
    <property type="match status" value="1"/>
</dbReference>
<dbReference type="NCBIfam" id="NF006307">
    <property type="entry name" value="PRK08507.1"/>
    <property type="match status" value="1"/>
</dbReference>
<evidence type="ECO:0000256" key="1">
    <source>
        <dbReference type="ARBA" id="ARBA00023002"/>
    </source>
</evidence>
<dbReference type="Gene3D" id="3.40.50.720">
    <property type="entry name" value="NAD(P)-binding Rossmann-like Domain"/>
    <property type="match status" value="1"/>
</dbReference>
<dbReference type="InterPro" id="IPR003099">
    <property type="entry name" value="Prephen_DH"/>
</dbReference>
<dbReference type="PANTHER" id="PTHR21363:SF0">
    <property type="entry name" value="PREPHENATE DEHYDROGENASE [NADP(+)]"/>
    <property type="match status" value="1"/>
</dbReference>
<dbReference type="AlphaFoldDB" id="A0A1G9MFE4"/>
<evidence type="ECO:0000313" key="3">
    <source>
        <dbReference type="EMBL" id="SDL72637.1"/>
    </source>
</evidence>
<dbReference type="GO" id="GO:0004665">
    <property type="term" value="F:prephenate dehydrogenase (NADP+) activity"/>
    <property type="evidence" value="ECO:0007669"/>
    <property type="project" value="InterPro"/>
</dbReference>
<dbReference type="Proteomes" id="UP000198901">
    <property type="component" value="Unassembled WGS sequence"/>
</dbReference>
<accession>A0A1G9MFE4</accession>
<dbReference type="EMBL" id="FNGS01000003">
    <property type="protein sequence ID" value="SDL72637.1"/>
    <property type="molecule type" value="Genomic_DNA"/>
</dbReference>
<dbReference type="InterPro" id="IPR046825">
    <property type="entry name" value="PDH_C"/>
</dbReference>
<evidence type="ECO:0000313" key="4">
    <source>
        <dbReference type="Proteomes" id="UP000198901"/>
    </source>
</evidence>
<name>A0A1G9MFE4_9BACT</name>
<dbReference type="STRING" id="563176.SAMN04488090_1569"/>
<dbReference type="PROSITE" id="PS51176">
    <property type="entry name" value="PDH_ADH"/>
    <property type="match status" value="1"/>
</dbReference>
<dbReference type="OrthoDB" id="9802008at2"/>
<evidence type="ECO:0000259" key="2">
    <source>
        <dbReference type="PROSITE" id="PS51176"/>
    </source>
</evidence>
<dbReference type="GO" id="GO:0006571">
    <property type="term" value="P:tyrosine biosynthetic process"/>
    <property type="evidence" value="ECO:0007669"/>
    <property type="project" value="InterPro"/>
</dbReference>
<dbReference type="PANTHER" id="PTHR21363">
    <property type="entry name" value="PREPHENATE DEHYDROGENASE"/>
    <property type="match status" value="1"/>
</dbReference>
<proteinExistence type="predicted"/>
<organism evidence="3 4">
    <name type="scientific">Siphonobacter aquaeclarae</name>
    <dbReference type="NCBI Taxonomy" id="563176"/>
    <lineage>
        <taxon>Bacteria</taxon>
        <taxon>Pseudomonadati</taxon>
        <taxon>Bacteroidota</taxon>
        <taxon>Cytophagia</taxon>
        <taxon>Cytophagales</taxon>
        <taxon>Cytophagaceae</taxon>
        <taxon>Siphonobacter</taxon>
    </lineage>
</organism>
<dbReference type="InterPro" id="IPR050812">
    <property type="entry name" value="Preph/Arog_dehydrog"/>
</dbReference>
<dbReference type="SUPFAM" id="SSF51735">
    <property type="entry name" value="NAD(P)-binding Rossmann-fold domains"/>
    <property type="match status" value="1"/>
</dbReference>
<protein>
    <submittedName>
        <fullName evidence="3">Prephenate dehydrogenase</fullName>
    </submittedName>
</protein>
<reference evidence="3 4" key="1">
    <citation type="submission" date="2016-10" db="EMBL/GenBank/DDBJ databases">
        <authorList>
            <person name="de Groot N.N."/>
        </authorList>
    </citation>
    <scope>NUCLEOTIDE SEQUENCE [LARGE SCALE GENOMIC DNA]</scope>
    <source>
        <strain evidence="3 4">DSM 21668</strain>
    </source>
</reference>
<dbReference type="GO" id="GO:0070403">
    <property type="term" value="F:NAD+ binding"/>
    <property type="evidence" value="ECO:0007669"/>
    <property type="project" value="InterPro"/>
</dbReference>
<dbReference type="Pfam" id="PF20463">
    <property type="entry name" value="PDH_C"/>
    <property type="match status" value="1"/>
</dbReference>
<sequence length="279" mass="30868">MTISIVGMGLIGGSLSLALKESGFAQTIIGVDKQVEHVVKALELQLADKMALLDDAIQQADLIVLAVPVDSLLTLLPYVLDRVDRQIVIDVGSTKRPIVEAVRQHPKRGRFVATHPMAGTEYSGPEAAIRGLFTDKYTVICDAADSDEDAVTTVKALYEAIGMKITEFDSVSHDVHTAYISHISHICSFALALTTLEKEKEANRIFELASSGFASTVRLAKSSPETWIPIFRQNRDNLLDVLDEYINNLLKFKGLMLSDSYGRFEEYLREANDIQRILE</sequence>
<keyword evidence="1" id="KW-0560">Oxidoreductase</keyword>
<dbReference type="Pfam" id="PF02153">
    <property type="entry name" value="PDH_N"/>
    <property type="match status" value="1"/>
</dbReference>
<dbReference type="InterPro" id="IPR046826">
    <property type="entry name" value="PDH_N"/>
</dbReference>
<dbReference type="Gene3D" id="1.10.3660.10">
    <property type="entry name" value="6-phosphogluconate dehydrogenase C-terminal like domain"/>
    <property type="match status" value="1"/>
</dbReference>
<dbReference type="SUPFAM" id="SSF48179">
    <property type="entry name" value="6-phosphogluconate dehydrogenase C-terminal domain-like"/>
    <property type="match status" value="1"/>
</dbReference>
<gene>
    <name evidence="3" type="ORF">SAMN04488090_1569</name>
</gene>
<feature type="domain" description="Prephenate/arogenate dehydrogenase" evidence="2">
    <location>
        <begin position="1"/>
        <end position="279"/>
    </location>
</feature>
<dbReference type="RefSeq" id="WP_093200047.1">
    <property type="nucleotide sequence ID" value="NZ_FNGS01000003.1"/>
</dbReference>
<dbReference type="InterPro" id="IPR036291">
    <property type="entry name" value="NAD(P)-bd_dom_sf"/>
</dbReference>